<evidence type="ECO:0000256" key="2">
    <source>
        <dbReference type="ARBA" id="ARBA00034301"/>
    </source>
</evidence>
<protein>
    <submittedName>
        <fullName evidence="5">MBL fold metallo-hydrolase</fullName>
    </submittedName>
</protein>
<dbReference type="InterPro" id="IPR050662">
    <property type="entry name" value="Sec-metab_biosynth-thioest"/>
</dbReference>
<organism evidence="5 6">
    <name type="scientific">Paenibacillus psychroresistens</name>
    <dbReference type="NCBI Taxonomy" id="1778678"/>
    <lineage>
        <taxon>Bacteria</taxon>
        <taxon>Bacillati</taxon>
        <taxon>Bacillota</taxon>
        <taxon>Bacilli</taxon>
        <taxon>Bacillales</taxon>
        <taxon>Paenibacillaceae</taxon>
        <taxon>Paenibacillus</taxon>
    </lineage>
</organism>
<name>A0A6B8RPX5_9BACL</name>
<comment type="function">
    <text evidence="2">Counteracts the endogenous Pycsar antiviral defense system. Phosphodiesterase that enables metal-dependent hydrolysis of host cyclic nucleotide Pycsar defense signals such as cCMP and cUMP.</text>
</comment>
<comment type="catalytic activity">
    <reaction evidence="1">
        <text>3',5'-cyclic CMP + H2O = CMP + H(+)</text>
        <dbReference type="Rhea" id="RHEA:72675"/>
        <dbReference type="ChEBI" id="CHEBI:15377"/>
        <dbReference type="ChEBI" id="CHEBI:15378"/>
        <dbReference type="ChEBI" id="CHEBI:58003"/>
        <dbReference type="ChEBI" id="CHEBI:60377"/>
    </reaction>
    <physiologicalReaction direction="left-to-right" evidence="1">
        <dbReference type="Rhea" id="RHEA:72676"/>
    </physiologicalReaction>
</comment>
<evidence type="ECO:0000259" key="4">
    <source>
        <dbReference type="SMART" id="SM00849"/>
    </source>
</evidence>
<keyword evidence="5" id="KW-0378">Hydrolase</keyword>
<evidence type="ECO:0000313" key="6">
    <source>
        <dbReference type="Proteomes" id="UP000426246"/>
    </source>
</evidence>
<dbReference type="SMART" id="SM00849">
    <property type="entry name" value="Lactamase_B"/>
    <property type="match status" value="1"/>
</dbReference>
<dbReference type="InterPro" id="IPR001279">
    <property type="entry name" value="Metallo-B-lactamas"/>
</dbReference>
<dbReference type="OrthoDB" id="9761531at2"/>
<dbReference type="InterPro" id="IPR036866">
    <property type="entry name" value="RibonucZ/Hydroxyglut_hydro"/>
</dbReference>
<evidence type="ECO:0000256" key="3">
    <source>
        <dbReference type="ARBA" id="ARBA00048505"/>
    </source>
</evidence>
<dbReference type="CDD" id="cd07725">
    <property type="entry name" value="TTHA1429-like_MBL-fold"/>
    <property type="match status" value="1"/>
</dbReference>
<feature type="domain" description="Metallo-beta-lactamase" evidence="4">
    <location>
        <begin position="27"/>
        <end position="242"/>
    </location>
</feature>
<reference evidence="6" key="1">
    <citation type="submission" date="2018-11" db="EMBL/GenBank/DDBJ databases">
        <title>Complete genome sequence of Paenibacillus sp. ML311-T8.</title>
        <authorList>
            <person name="Nam Y.-D."/>
            <person name="Kang J."/>
            <person name="Chung W.-H."/>
            <person name="Park Y.S."/>
        </authorList>
    </citation>
    <scope>NUCLEOTIDE SEQUENCE [LARGE SCALE GENOMIC DNA]</scope>
    <source>
        <strain evidence="6">ML311-T8</strain>
    </source>
</reference>
<gene>
    <name evidence="5" type="ORF">EHS13_24920</name>
</gene>
<dbReference type="InterPro" id="IPR048933">
    <property type="entry name" value="B_lactamase-like_C"/>
</dbReference>
<dbReference type="SUPFAM" id="SSF56281">
    <property type="entry name" value="Metallo-hydrolase/oxidoreductase"/>
    <property type="match status" value="1"/>
</dbReference>
<dbReference type="PANTHER" id="PTHR23131:SF4">
    <property type="entry name" value="METALLO-BETA-LACTAMASE SUPERFAMILY POTEIN"/>
    <property type="match status" value="1"/>
</dbReference>
<sequence length="332" mass="38482">MTMEINNGIETPTIIQVKIPLPFPLRWVNSYIIRGQAGLTVIDPGLHTEEAERVWQATLDEYGFQFSDFEQIVLTHHHPDHYGMAGWFQERCGGIPVWISEVGYEQVQRLWGEDQPLTAEIATLFIRHGMDKALVEDQLIPHMMKFVEWVTPAPQVSFIALDQLFRMGDRMYKPFVTPGHAAGHICFYEESSKEIFCGDHVLPQITPNVSYIPGVDENPLLSFLVSLEQINQFEVNRAYPGHREPFNSFNQRVEELIMHHEDRLDKLMILLDQPKHVYQLCVDFFGQNLSIHQMRFAMAETLAHVIYLQEKSRIVESIHEGICYYSILESRL</sequence>
<dbReference type="AlphaFoldDB" id="A0A6B8RPX5"/>
<keyword evidence="6" id="KW-1185">Reference proteome</keyword>
<dbReference type="Proteomes" id="UP000426246">
    <property type="component" value="Chromosome"/>
</dbReference>
<dbReference type="Pfam" id="PF00753">
    <property type="entry name" value="Lactamase_B"/>
    <property type="match status" value="1"/>
</dbReference>
<dbReference type="KEGG" id="ppsc:EHS13_24920"/>
<dbReference type="Pfam" id="PF21221">
    <property type="entry name" value="B_lactamase-like_C"/>
    <property type="match status" value="1"/>
</dbReference>
<dbReference type="InterPro" id="IPR036388">
    <property type="entry name" value="WH-like_DNA-bd_sf"/>
</dbReference>
<evidence type="ECO:0000313" key="5">
    <source>
        <dbReference type="EMBL" id="QGQ97897.1"/>
    </source>
</evidence>
<comment type="catalytic activity">
    <reaction evidence="3">
        <text>3',5'-cyclic UMP + H2O = UMP + H(+)</text>
        <dbReference type="Rhea" id="RHEA:70575"/>
        <dbReference type="ChEBI" id="CHEBI:15377"/>
        <dbReference type="ChEBI" id="CHEBI:15378"/>
        <dbReference type="ChEBI" id="CHEBI:57865"/>
        <dbReference type="ChEBI" id="CHEBI:184387"/>
    </reaction>
    <physiologicalReaction direction="left-to-right" evidence="3">
        <dbReference type="Rhea" id="RHEA:70576"/>
    </physiologicalReaction>
</comment>
<dbReference type="Gene3D" id="3.60.15.10">
    <property type="entry name" value="Ribonuclease Z/Hydroxyacylglutathione hydrolase-like"/>
    <property type="match status" value="1"/>
</dbReference>
<accession>A0A6B8RPX5</accession>
<dbReference type="Gene3D" id="1.10.10.10">
    <property type="entry name" value="Winged helix-like DNA-binding domain superfamily/Winged helix DNA-binding domain"/>
    <property type="match status" value="1"/>
</dbReference>
<proteinExistence type="predicted"/>
<dbReference type="PANTHER" id="PTHR23131">
    <property type="entry name" value="ENDORIBONUCLEASE LACTB2"/>
    <property type="match status" value="1"/>
</dbReference>
<dbReference type="EMBL" id="CP034235">
    <property type="protein sequence ID" value="QGQ97897.1"/>
    <property type="molecule type" value="Genomic_DNA"/>
</dbReference>
<evidence type="ECO:0000256" key="1">
    <source>
        <dbReference type="ARBA" id="ARBA00034221"/>
    </source>
</evidence>
<dbReference type="GO" id="GO:0016787">
    <property type="term" value="F:hydrolase activity"/>
    <property type="evidence" value="ECO:0007669"/>
    <property type="project" value="UniProtKB-KW"/>
</dbReference>